<keyword evidence="1" id="KW-0472">Membrane</keyword>
<reference evidence="2" key="1">
    <citation type="submission" date="2015-10" db="EMBL/GenBank/DDBJ databases">
        <authorList>
            <person name="Gilbert D.G."/>
        </authorList>
    </citation>
    <scope>NUCLEOTIDE SEQUENCE</scope>
    <source>
        <strain evidence="2">Phyl III-seqv23</strain>
    </source>
</reference>
<proteinExistence type="predicted"/>
<dbReference type="EMBL" id="LN899824">
    <property type="protein sequence ID" value="CUV32076.1"/>
    <property type="molecule type" value="Genomic_DNA"/>
</dbReference>
<accession>A0A0S4VCN6</accession>
<gene>
    <name evidence="2" type="ORF">RUN1985_v1_1550002</name>
</gene>
<evidence type="ECO:0000313" key="2">
    <source>
        <dbReference type="EMBL" id="CUV32076.1"/>
    </source>
</evidence>
<name>A0A0S4VCN6_RALSL</name>
<sequence length="72" mass="7895">MSSSLPFSILMMTWSSIAPILVSMVADPPAKCTKPKEHQAQFPHHLRLPDFTTQVVGAAENGWAIQTSSEWG</sequence>
<dbReference type="AlphaFoldDB" id="A0A0S4VCN6"/>
<organism evidence="2">
    <name type="scientific">Ralstonia solanacearum</name>
    <name type="common">Pseudomonas solanacearum</name>
    <dbReference type="NCBI Taxonomy" id="305"/>
    <lineage>
        <taxon>Bacteria</taxon>
        <taxon>Pseudomonadati</taxon>
        <taxon>Pseudomonadota</taxon>
        <taxon>Betaproteobacteria</taxon>
        <taxon>Burkholderiales</taxon>
        <taxon>Burkholderiaceae</taxon>
        <taxon>Ralstonia</taxon>
        <taxon>Ralstonia solanacearum species complex</taxon>
    </lineage>
</organism>
<evidence type="ECO:0000256" key="1">
    <source>
        <dbReference type="SAM" id="Phobius"/>
    </source>
</evidence>
<protein>
    <submittedName>
        <fullName evidence="2">Uncharacterized protein</fullName>
    </submittedName>
</protein>
<keyword evidence="1" id="KW-0812">Transmembrane</keyword>
<keyword evidence="1" id="KW-1133">Transmembrane helix</keyword>
<feature type="transmembrane region" description="Helical" evidence="1">
    <location>
        <begin position="6"/>
        <end position="26"/>
    </location>
</feature>